<name>A0A087E770_9BIFI</name>
<dbReference type="GO" id="GO:0005886">
    <property type="term" value="C:plasma membrane"/>
    <property type="evidence" value="ECO:0007669"/>
    <property type="project" value="UniProtKB-SubCell"/>
</dbReference>
<comment type="subcellular location">
    <subcellularLocation>
        <location evidence="1 7">Cell membrane</location>
        <topology evidence="1 7">Multi-pass membrane protein</topology>
    </subcellularLocation>
</comment>
<dbReference type="Gene3D" id="1.10.3720.10">
    <property type="entry name" value="MetI-like"/>
    <property type="match status" value="1"/>
</dbReference>
<evidence type="ECO:0000256" key="6">
    <source>
        <dbReference type="ARBA" id="ARBA00023136"/>
    </source>
</evidence>
<dbReference type="AlphaFoldDB" id="A0A087E770"/>
<dbReference type="PROSITE" id="PS50928">
    <property type="entry name" value="ABC_TM1"/>
    <property type="match status" value="1"/>
</dbReference>
<evidence type="ECO:0000256" key="7">
    <source>
        <dbReference type="RuleBase" id="RU363032"/>
    </source>
</evidence>
<dbReference type="RefSeq" id="WP_024464426.1">
    <property type="nucleotide sequence ID" value="NZ_CP062939.1"/>
</dbReference>
<evidence type="ECO:0000256" key="8">
    <source>
        <dbReference type="SAM" id="MobiDB-lite"/>
    </source>
</evidence>
<feature type="transmembrane region" description="Helical" evidence="7">
    <location>
        <begin position="300"/>
        <end position="321"/>
    </location>
</feature>
<reference evidence="10 11" key="1">
    <citation type="submission" date="2014-03" db="EMBL/GenBank/DDBJ databases">
        <title>Genomics of Bifidobacteria.</title>
        <authorList>
            <person name="Ventura M."/>
            <person name="Milani C."/>
            <person name="Lugli G.A."/>
        </authorList>
    </citation>
    <scope>NUCLEOTIDE SEQUENCE [LARGE SCALE GENOMIC DNA]</scope>
    <source>
        <strain evidence="10 11">LMG 11597</strain>
    </source>
</reference>
<evidence type="ECO:0000256" key="5">
    <source>
        <dbReference type="ARBA" id="ARBA00022989"/>
    </source>
</evidence>
<feature type="compositionally biased region" description="Low complexity" evidence="8">
    <location>
        <begin position="21"/>
        <end position="34"/>
    </location>
</feature>
<protein>
    <submittedName>
        <fullName evidence="10">Putative sugar transport integral membrane protein</fullName>
    </submittedName>
</protein>
<dbReference type="OrthoDB" id="61122at2"/>
<dbReference type="InterPro" id="IPR035906">
    <property type="entry name" value="MetI-like_sf"/>
</dbReference>
<feature type="region of interest" description="Disordered" evidence="8">
    <location>
        <begin position="1"/>
        <end position="34"/>
    </location>
</feature>
<proteinExistence type="inferred from homology"/>
<dbReference type="Proteomes" id="UP000029055">
    <property type="component" value="Unassembled WGS sequence"/>
</dbReference>
<evidence type="ECO:0000313" key="11">
    <source>
        <dbReference type="Proteomes" id="UP000029055"/>
    </source>
</evidence>
<dbReference type="InterPro" id="IPR000515">
    <property type="entry name" value="MetI-like"/>
</dbReference>
<dbReference type="eggNOG" id="COG0395">
    <property type="taxonomic scope" value="Bacteria"/>
</dbReference>
<gene>
    <name evidence="10" type="ORF">BISU_0091</name>
</gene>
<comment type="caution">
    <text evidence="10">The sequence shown here is derived from an EMBL/GenBank/DDBJ whole genome shotgun (WGS) entry which is preliminary data.</text>
</comment>
<feature type="domain" description="ABC transmembrane type-1" evidence="9">
    <location>
        <begin position="131"/>
        <end position="321"/>
    </location>
</feature>
<evidence type="ECO:0000259" key="9">
    <source>
        <dbReference type="PROSITE" id="PS50928"/>
    </source>
</evidence>
<dbReference type="PANTHER" id="PTHR43744:SF12">
    <property type="entry name" value="ABC TRANSPORTER PERMEASE PROTEIN MG189-RELATED"/>
    <property type="match status" value="1"/>
</dbReference>
<keyword evidence="3" id="KW-1003">Cell membrane</keyword>
<evidence type="ECO:0000256" key="2">
    <source>
        <dbReference type="ARBA" id="ARBA00022448"/>
    </source>
</evidence>
<evidence type="ECO:0000256" key="4">
    <source>
        <dbReference type="ARBA" id="ARBA00022692"/>
    </source>
</evidence>
<evidence type="ECO:0000256" key="1">
    <source>
        <dbReference type="ARBA" id="ARBA00004651"/>
    </source>
</evidence>
<feature type="transmembrane region" description="Helical" evidence="7">
    <location>
        <begin position="243"/>
        <end position="264"/>
    </location>
</feature>
<dbReference type="CDD" id="cd06261">
    <property type="entry name" value="TM_PBP2"/>
    <property type="match status" value="1"/>
</dbReference>
<feature type="transmembrane region" description="Helical" evidence="7">
    <location>
        <begin position="166"/>
        <end position="188"/>
    </location>
</feature>
<feature type="transmembrane region" description="Helical" evidence="7">
    <location>
        <begin position="194"/>
        <end position="216"/>
    </location>
</feature>
<keyword evidence="11" id="KW-1185">Reference proteome</keyword>
<dbReference type="PANTHER" id="PTHR43744">
    <property type="entry name" value="ABC TRANSPORTER PERMEASE PROTEIN MG189-RELATED-RELATED"/>
    <property type="match status" value="1"/>
</dbReference>
<sequence length="336" mass="36091">MSKLSKATKATSGVSDNARHGNNTGNNGNDGTDYGVPALEQAYGKGVARAAARARAKKLGLTSEGRQPGWPSYLILVVTILIFVFPLYYAVSIASQNSPSNQYGVRALIPGSALLTNIGRAVDAIDFWQALGGTFLVSTVVSISTVLFSTLAGYSFAKLHFRGRNFLLTFVVATMTVPQQLSVVPLYIMANKAGLYGSLWAVIIPGLVSAFGVFWMTQYISDALPYELIEAARVDGCSMIRTFWSVALPAARPAASMLFLFTFIGQWTNYFWPMLVLGSNKNSMLTVAAAALKGAYFTDYTMVMSGVILTTFPLILLFFFAGRQLVSGIMAGAVKG</sequence>
<keyword evidence="6 7" id="KW-0472">Membrane</keyword>
<accession>A0A087E770</accession>
<dbReference type="Pfam" id="PF00528">
    <property type="entry name" value="BPD_transp_1"/>
    <property type="match status" value="1"/>
</dbReference>
<dbReference type="SUPFAM" id="SSF161098">
    <property type="entry name" value="MetI-like"/>
    <property type="match status" value="1"/>
</dbReference>
<keyword evidence="2 7" id="KW-0813">Transport</keyword>
<evidence type="ECO:0000313" key="10">
    <source>
        <dbReference type="EMBL" id="KFJ03621.1"/>
    </source>
</evidence>
<dbReference type="GO" id="GO:0055085">
    <property type="term" value="P:transmembrane transport"/>
    <property type="evidence" value="ECO:0007669"/>
    <property type="project" value="InterPro"/>
</dbReference>
<dbReference type="EMBL" id="JGZR01000006">
    <property type="protein sequence ID" value="KFJ03621.1"/>
    <property type="molecule type" value="Genomic_DNA"/>
</dbReference>
<feature type="transmembrane region" description="Helical" evidence="7">
    <location>
        <begin position="128"/>
        <end position="154"/>
    </location>
</feature>
<organism evidence="10 11">
    <name type="scientific">Bifidobacterium subtile</name>
    <dbReference type="NCBI Taxonomy" id="77635"/>
    <lineage>
        <taxon>Bacteria</taxon>
        <taxon>Bacillati</taxon>
        <taxon>Actinomycetota</taxon>
        <taxon>Actinomycetes</taxon>
        <taxon>Bifidobacteriales</taxon>
        <taxon>Bifidobacteriaceae</taxon>
        <taxon>Bifidobacterium</taxon>
    </lineage>
</organism>
<comment type="similarity">
    <text evidence="7">Belongs to the binding-protein-dependent transport system permease family.</text>
</comment>
<dbReference type="STRING" id="77635.BISU_0091"/>
<keyword evidence="10" id="KW-0762">Sugar transport</keyword>
<feature type="transmembrane region" description="Helical" evidence="7">
    <location>
        <begin position="70"/>
        <end position="91"/>
    </location>
</feature>
<evidence type="ECO:0000256" key="3">
    <source>
        <dbReference type="ARBA" id="ARBA00022475"/>
    </source>
</evidence>
<keyword evidence="4 7" id="KW-0812">Transmembrane</keyword>
<keyword evidence="5 7" id="KW-1133">Transmembrane helix</keyword>